<dbReference type="InterPro" id="IPR011055">
    <property type="entry name" value="Dup_hybrid_motif"/>
</dbReference>
<dbReference type="SUPFAM" id="SSF51261">
    <property type="entry name" value="Duplicated hybrid motif"/>
    <property type="match status" value="1"/>
</dbReference>
<feature type="non-terminal residue" evidence="2">
    <location>
        <position position="1"/>
    </location>
</feature>
<proteinExistence type="predicted"/>
<name>A0A2M7BRR9_9BACT</name>
<dbReference type="CDD" id="cd12797">
    <property type="entry name" value="M23_peptidase"/>
    <property type="match status" value="1"/>
</dbReference>
<feature type="domain" description="M23ase beta-sheet core" evidence="1">
    <location>
        <begin position="19"/>
        <end position="115"/>
    </location>
</feature>
<dbReference type="EMBL" id="PEVA01000172">
    <property type="protein sequence ID" value="PIV08176.1"/>
    <property type="molecule type" value="Genomic_DNA"/>
</dbReference>
<evidence type="ECO:0000313" key="2">
    <source>
        <dbReference type="EMBL" id="PIV08176.1"/>
    </source>
</evidence>
<evidence type="ECO:0000259" key="1">
    <source>
        <dbReference type="Pfam" id="PF01551"/>
    </source>
</evidence>
<protein>
    <recommendedName>
        <fullName evidence="1">M23ase beta-sheet core domain-containing protein</fullName>
    </recommendedName>
</protein>
<sequence>KKIKPGDFFKFHKSNLESNATFGTPIYSPCAGNVTIAVDGFDDMPIGIAGTSDKSNHVTVDCGQFYVAMVHFKKDSILVNVGDAVSIGQLIGLIGNSGHSSSPHLHLMAYRIGSGIDNKIALPIAFNGKYLFRGDIYP</sequence>
<dbReference type="AlphaFoldDB" id="A0A2M7BRR9"/>
<gene>
    <name evidence="2" type="ORF">COS52_04075</name>
</gene>
<dbReference type="InterPro" id="IPR050570">
    <property type="entry name" value="Cell_wall_metabolism_enzyme"/>
</dbReference>
<reference evidence="3" key="1">
    <citation type="submission" date="2017-09" db="EMBL/GenBank/DDBJ databases">
        <title>Depth-based differentiation of microbial function through sediment-hosted aquifers and enrichment of novel symbionts in the deep terrestrial subsurface.</title>
        <authorList>
            <person name="Probst A.J."/>
            <person name="Ladd B."/>
            <person name="Jarett J.K."/>
            <person name="Geller-Mcgrath D.E."/>
            <person name="Sieber C.M.K."/>
            <person name="Emerson J.B."/>
            <person name="Anantharaman K."/>
            <person name="Thomas B.C."/>
            <person name="Malmstrom R."/>
            <person name="Stieglmeier M."/>
            <person name="Klingl A."/>
            <person name="Woyke T."/>
            <person name="Ryan C.M."/>
            <person name="Banfield J.F."/>
        </authorList>
    </citation>
    <scope>NUCLEOTIDE SEQUENCE [LARGE SCALE GENOMIC DNA]</scope>
</reference>
<dbReference type="GO" id="GO:0004222">
    <property type="term" value="F:metalloendopeptidase activity"/>
    <property type="evidence" value="ECO:0007669"/>
    <property type="project" value="TreeGrafter"/>
</dbReference>
<accession>A0A2M7BRR9</accession>
<dbReference type="Proteomes" id="UP000230119">
    <property type="component" value="Unassembled WGS sequence"/>
</dbReference>
<dbReference type="PANTHER" id="PTHR21666">
    <property type="entry name" value="PEPTIDASE-RELATED"/>
    <property type="match status" value="1"/>
</dbReference>
<organism evidence="2 3">
    <name type="scientific">Candidatus Roizmanbacteria bacterium CG03_land_8_20_14_0_80_39_12</name>
    <dbReference type="NCBI Taxonomy" id="1974847"/>
    <lineage>
        <taxon>Bacteria</taxon>
        <taxon>Candidatus Roizmaniibacteriota</taxon>
    </lineage>
</organism>
<dbReference type="Gene3D" id="2.70.70.10">
    <property type="entry name" value="Glucose Permease (Domain IIA)"/>
    <property type="match status" value="1"/>
</dbReference>
<dbReference type="InterPro" id="IPR016047">
    <property type="entry name" value="M23ase_b-sheet_dom"/>
</dbReference>
<dbReference type="Pfam" id="PF01551">
    <property type="entry name" value="Peptidase_M23"/>
    <property type="match status" value="1"/>
</dbReference>
<evidence type="ECO:0000313" key="3">
    <source>
        <dbReference type="Proteomes" id="UP000230119"/>
    </source>
</evidence>
<dbReference type="PANTHER" id="PTHR21666:SF270">
    <property type="entry name" value="MUREIN HYDROLASE ACTIVATOR ENVC"/>
    <property type="match status" value="1"/>
</dbReference>
<comment type="caution">
    <text evidence="2">The sequence shown here is derived from an EMBL/GenBank/DDBJ whole genome shotgun (WGS) entry which is preliminary data.</text>
</comment>